<feature type="region of interest" description="Disordered" evidence="1">
    <location>
        <begin position="156"/>
        <end position="178"/>
    </location>
</feature>
<feature type="compositionally biased region" description="Acidic residues" evidence="1">
    <location>
        <begin position="59"/>
        <end position="69"/>
    </location>
</feature>
<evidence type="ECO:0000313" key="3">
    <source>
        <dbReference type="Proteomes" id="UP000326757"/>
    </source>
</evidence>
<name>A0A5N6KA12_MONLA</name>
<feature type="compositionally biased region" description="Basic and acidic residues" evidence="1">
    <location>
        <begin position="209"/>
        <end position="220"/>
    </location>
</feature>
<comment type="caution">
    <text evidence="2">The sequence shown here is derived from an EMBL/GenBank/DDBJ whole genome shotgun (WGS) entry which is preliminary data.</text>
</comment>
<feature type="compositionally biased region" description="Basic and acidic residues" evidence="1">
    <location>
        <begin position="102"/>
        <end position="119"/>
    </location>
</feature>
<dbReference type="AlphaFoldDB" id="A0A5N6KA12"/>
<feature type="region of interest" description="Disordered" evidence="1">
    <location>
        <begin position="200"/>
        <end position="224"/>
    </location>
</feature>
<reference evidence="2 3" key="1">
    <citation type="submission" date="2019-06" db="EMBL/GenBank/DDBJ databases">
        <title>Genome Sequence of the Brown Rot Fungal Pathogen Monilinia laxa.</title>
        <authorList>
            <person name="De Miccolis Angelini R.M."/>
            <person name="Landi L."/>
            <person name="Abate D."/>
            <person name="Pollastro S."/>
            <person name="Romanazzi G."/>
            <person name="Faretra F."/>
        </authorList>
    </citation>
    <scope>NUCLEOTIDE SEQUENCE [LARGE SCALE GENOMIC DNA]</scope>
    <source>
        <strain evidence="2 3">Mlax316</strain>
    </source>
</reference>
<accession>A0A5N6KA12</accession>
<evidence type="ECO:0000313" key="2">
    <source>
        <dbReference type="EMBL" id="KAB8300005.1"/>
    </source>
</evidence>
<dbReference type="Proteomes" id="UP000326757">
    <property type="component" value="Unassembled WGS sequence"/>
</dbReference>
<feature type="region of interest" description="Disordered" evidence="1">
    <location>
        <begin position="54"/>
        <end position="124"/>
    </location>
</feature>
<feature type="compositionally biased region" description="Basic and acidic residues" evidence="1">
    <location>
        <begin position="70"/>
        <end position="87"/>
    </location>
</feature>
<keyword evidence="3" id="KW-1185">Reference proteome</keyword>
<proteinExistence type="predicted"/>
<dbReference type="OrthoDB" id="3526298at2759"/>
<dbReference type="EMBL" id="VIGI01000005">
    <property type="protein sequence ID" value="KAB8300005.1"/>
    <property type="molecule type" value="Genomic_DNA"/>
</dbReference>
<protein>
    <submittedName>
        <fullName evidence="2">Uncharacterized protein</fullName>
    </submittedName>
</protein>
<gene>
    <name evidence="2" type="ORF">EYC80_000245</name>
</gene>
<organism evidence="2 3">
    <name type="scientific">Monilinia laxa</name>
    <name type="common">Brown rot fungus</name>
    <name type="synonym">Sclerotinia laxa</name>
    <dbReference type="NCBI Taxonomy" id="61186"/>
    <lineage>
        <taxon>Eukaryota</taxon>
        <taxon>Fungi</taxon>
        <taxon>Dikarya</taxon>
        <taxon>Ascomycota</taxon>
        <taxon>Pezizomycotina</taxon>
        <taxon>Leotiomycetes</taxon>
        <taxon>Helotiales</taxon>
        <taxon>Sclerotiniaceae</taxon>
        <taxon>Monilinia</taxon>
    </lineage>
</organism>
<evidence type="ECO:0000256" key="1">
    <source>
        <dbReference type="SAM" id="MobiDB-lite"/>
    </source>
</evidence>
<sequence length="283" mass="32619">MRDVLRVAVEQRFGRDAEAYWDRKWRIHGFKYPDLDVKRVTDWSVEAPFQKSLLKPEDINDNDYDETDDEHEHEHEHENGDNNQDHDESTDENNDSAVATEGIEKKQNPTPHSTEEKAQDAMSEDSDAILGASHNMKQKPEVQLQKEEESAATSILNIARRGERRSSSRDGVGSCRPNPLHPAISYPVLPYPILANRRKSKRPTCNTNESKENKRIHDCNSNKSTSFPNTHHLCKTRVKTRENRIKSKRNMPPIQSYPMVPIHASFPLSTFQLLHQKHRPSSK</sequence>